<sequence>MIAVALSGGVDSAYAAWRLSRKHPVLLVHARFLPEDTSERPRRLAEALGLPLEVLDLREAFEERVIRYFREAYLRGLTPNPCVICNREIKFGLLLEAVRRLGAEKLATGHYARVRYDPETGRYLLYKGRDTRKDQSYFLHQLSQEALSRVLFPLGDFLKEEVIREAVRLGFFNLTAPESQEVCFIKGDYRELFRGFETPEGEMVTVDGRVVGRHRGLFAYTVGQRRGLGLRLGKPYYVVALDPKHNRVIVGEKRHLLRRTLRVGGVNFIYPLDPDRPFEAAVRLRYRHQEAPARVEPLGGGIFRVVFERPQRAVTPGQFAVFYREDLVLGGGEILPEEEPWPE</sequence>
<organism evidence="12 13">
    <name type="scientific">Thermosulfurimonas marina</name>
    <dbReference type="NCBI Taxonomy" id="2047767"/>
    <lineage>
        <taxon>Bacteria</taxon>
        <taxon>Pseudomonadati</taxon>
        <taxon>Thermodesulfobacteriota</taxon>
        <taxon>Thermodesulfobacteria</taxon>
        <taxon>Thermodesulfobacteriales</taxon>
        <taxon>Thermodesulfobacteriaceae</taxon>
        <taxon>Thermosulfurimonas</taxon>
    </lineage>
</organism>
<protein>
    <recommendedName>
        <fullName evidence="9">tRNA-specific 2-thiouridylase MnmA</fullName>
        <ecNumber evidence="9">2.8.1.13</ecNumber>
    </recommendedName>
</protein>
<proteinExistence type="inferred from homology"/>
<evidence type="ECO:0000256" key="9">
    <source>
        <dbReference type="HAMAP-Rule" id="MF_00144"/>
    </source>
</evidence>
<dbReference type="AlphaFoldDB" id="A0A6H1WTS6"/>
<evidence type="ECO:0000256" key="6">
    <source>
        <dbReference type="ARBA" id="ARBA00022884"/>
    </source>
</evidence>
<dbReference type="KEGG" id="tmai:FVE67_07370"/>
<dbReference type="GO" id="GO:0002143">
    <property type="term" value="P:tRNA wobble position uridine thiolation"/>
    <property type="evidence" value="ECO:0007669"/>
    <property type="project" value="TreeGrafter"/>
</dbReference>
<evidence type="ECO:0000313" key="12">
    <source>
        <dbReference type="EMBL" id="QJA06625.1"/>
    </source>
</evidence>
<feature type="domain" description="tRNA-specific 2-thiouridylase MnmA-like C-terminal" evidence="10">
    <location>
        <begin position="259"/>
        <end position="334"/>
    </location>
</feature>
<feature type="site" description="Interaction with tRNA" evidence="9">
    <location>
        <position position="110"/>
    </location>
</feature>
<evidence type="ECO:0000256" key="8">
    <source>
        <dbReference type="ARBA" id="ARBA00051542"/>
    </source>
</evidence>
<feature type="binding site" evidence="9">
    <location>
        <begin position="5"/>
        <end position="12"/>
    </location>
    <ligand>
        <name>ATP</name>
        <dbReference type="ChEBI" id="CHEBI:30616"/>
    </ligand>
</feature>
<evidence type="ECO:0000256" key="3">
    <source>
        <dbReference type="ARBA" id="ARBA00022694"/>
    </source>
</evidence>
<keyword evidence="9" id="KW-0963">Cytoplasm</keyword>
<keyword evidence="5 9" id="KW-0067">ATP-binding</keyword>
<feature type="active site" description="Nucleophile" evidence="9">
    <location>
        <position position="85"/>
    </location>
</feature>
<name>A0A6H1WTS6_9BACT</name>
<dbReference type="Pfam" id="PF20259">
    <property type="entry name" value="tRNA_Me_trans_M"/>
    <property type="match status" value="1"/>
</dbReference>
<keyword evidence="4 9" id="KW-0547">Nucleotide-binding</keyword>
<comment type="subcellular location">
    <subcellularLocation>
        <location evidence="9">Cytoplasm</location>
    </subcellularLocation>
</comment>
<dbReference type="RefSeq" id="WP_168719979.1">
    <property type="nucleotide sequence ID" value="NZ_CP042909.1"/>
</dbReference>
<dbReference type="NCBIfam" id="TIGR00420">
    <property type="entry name" value="trmU"/>
    <property type="match status" value="1"/>
</dbReference>
<dbReference type="Pfam" id="PF03054">
    <property type="entry name" value="tRNA_Me_trans"/>
    <property type="match status" value="1"/>
</dbReference>
<dbReference type="HAMAP" id="MF_00144">
    <property type="entry name" value="tRNA_thiouridyl_MnmA"/>
    <property type="match status" value="1"/>
</dbReference>
<evidence type="ECO:0000256" key="1">
    <source>
        <dbReference type="ARBA" id="ARBA00022555"/>
    </source>
</evidence>
<feature type="region of interest" description="Interaction with tRNA" evidence="9">
    <location>
        <begin position="285"/>
        <end position="286"/>
    </location>
</feature>
<dbReference type="Gene3D" id="3.40.50.620">
    <property type="entry name" value="HUPs"/>
    <property type="match status" value="1"/>
</dbReference>
<dbReference type="Gene3D" id="2.30.30.280">
    <property type="entry name" value="Adenine nucleotide alpha hydrolases-like domains"/>
    <property type="match status" value="1"/>
</dbReference>
<keyword evidence="6 9" id="KW-0694">RNA-binding</keyword>
<reference evidence="12 13" key="1">
    <citation type="submission" date="2019-08" db="EMBL/GenBank/DDBJ databases">
        <title>Complete genome sequence of Thermosulfurimonas marina SU872T, an anaerobic thermophilic chemolithoautotrophic bacterium isolated from a shallow marine hydrothermal vent.</title>
        <authorList>
            <person name="Allioux M."/>
            <person name="Jebbar M."/>
            <person name="Slobodkina G."/>
            <person name="Slobodkin A."/>
            <person name="Moalic Y."/>
            <person name="Frolova A."/>
            <person name="Shao Z."/>
            <person name="Alain K."/>
        </authorList>
    </citation>
    <scope>NUCLEOTIDE SEQUENCE [LARGE SCALE GENOMIC DNA]</scope>
    <source>
        <strain evidence="12 13">SU872</strain>
    </source>
</reference>
<evidence type="ECO:0000259" key="10">
    <source>
        <dbReference type="Pfam" id="PF20258"/>
    </source>
</evidence>
<evidence type="ECO:0000256" key="4">
    <source>
        <dbReference type="ARBA" id="ARBA00022741"/>
    </source>
</evidence>
<dbReference type="InterPro" id="IPR046885">
    <property type="entry name" value="MnmA-like_C"/>
</dbReference>
<dbReference type="InterPro" id="IPR046884">
    <property type="entry name" value="MnmA-like_central"/>
</dbReference>
<dbReference type="PANTHER" id="PTHR11933:SF5">
    <property type="entry name" value="MITOCHONDRIAL TRNA-SPECIFIC 2-THIOURIDYLASE 1"/>
    <property type="match status" value="1"/>
</dbReference>
<evidence type="ECO:0000259" key="11">
    <source>
        <dbReference type="Pfam" id="PF20259"/>
    </source>
</evidence>
<keyword evidence="13" id="KW-1185">Reference proteome</keyword>
<feature type="binding site" evidence="9">
    <location>
        <position position="109"/>
    </location>
    <ligand>
        <name>ATP</name>
        <dbReference type="ChEBI" id="CHEBI:30616"/>
    </ligand>
</feature>
<comment type="function">
    <text evidence="9">Catalyzes the 2-thiolation of uridine at the wobble position (U34) of tRNA, leading to the formation of s(2)U34.</text>
</comment>
<dbReference type="GO" id="GO:0103016">
    <property type="term" value="F:tRNA-uridine 2-sulfurtransferase activity"/>
    <property type="evidence" value="ECO:0007669"/>
    <property type="project" value="UniProtKB-EC"/>
</dbReference>
<evidence type="ECO:0000256" key="5">
    <source>
        <dbReference type="ARBA" id="ARBA00022840"/>
    </source>
</evidence>
<dbReference type="CDD" id="cd01998">
    <property type="entry name" value="MnmA_TRMU-like"/>
    <property type="match status" value="1"/>
</dbReference>
<dbReference type="Pfam" id="PF20258">
    <property type="entry name" value="tRNA_Me_trans_C"/>
    <property type="match status" value="1"/>
</dbReference>
<evidence type="ECO:0000313" key="13">
    <source>
        <dbReference type="Proteomes" id="UP000501253"/>
    </source>
</evidence>
<comment type="similarity">
    <text evidence="9">Belongs to the MnmA/TRMU family.</text>
</comment>
<comment type="caution">
    <text evidence="9">Lacks conserved residue(s) required for the propagation of feature annotation.</text>
</comment>
<dbReference type="Gene3D" id="2.40.30.10">
    <property type="entry name" value="Translation factors"/>
    <property type="match status" value="1"/>
</dbReference>
<keyword evidence="1 9" id="KW-0820">tRNA-binding</keyword>
<gene>
    <name evidence="9 12" type="primary">mnmA</name>
    <name evidence="12" type="ORF">FVE67_07370</name>
</gene>
<dbReference type="GO" id="GO:0005524">
    <property type="term" value="F:ATP binding"/>
    <property type="evidence" value="ECO:0007669"/>
    <property type="project" value="UniProtKB-KW"/>
</dbReference>
<dbReference type="EMBL" id="CP042909">
    <property type="protein sequence ID" value="QJA06625.1"/>
    <property type="molecule type" value="Genomic_DNA"/>
</dbReference>
<dbReference type="PANTHER" id="PTHR11933">
    <property type="entry name" value="TRNA 5-METHYLAMINOMETHYL-2-THIOURIDYLATE -METHYLTRANSFERASE"/>
    <property type="match status" value="1"/>
</dbReference>
<dbReference type="FunFam" id="2.30.30.280:FF:000001">
    <property type="entry name" value="tRNA-specific 2-thiouridylase MnmA"/>
    <property type="match status" value="1"/>
</dbReference>
<dbReference type="InterPro" id="IPR004506">
    <property type="entry name" value="MnmA-like"/>
</dbReference>
<feature type="site" description="Interaction with tRNA" evidence="9">
    <location>
        <position position="318"/>
    </location>
</feature>
<evidence type="ECO:0000256" key="7">
    <source>
        <dbReference type="ARBA" id="ARBA00023157"/>
    </source>
</evidence>
<feature type="active site" description="Cysteine persulfide intermediate" evidence="9">
    <location>
        <position position="183"/>
    </location>
</feature>
<dbReference type="InterPro" id="IPR014729">
    <property type="entry name" value="Rossmann-like_a/b/a_fold"/>
</dbReference>
<dbReference type="InterPro" id="IPR023382">
    <property type="entry name" value="MnmA-like_central_sf"/>
</dbReference>
<feature type="region of interest" description="Interaction with tRNA" evidence="9">
    <location>
        <begin position="133"/>
        <end position="135"/>
    </location>
</feature>
<dbReference type="GO" id="GO:0005737">
    <property type="term" value="C:cytoplasm"/>
    <property type="evidence" value="ECO:0007669"/>
    <property type="project" value="UniProtKB-SubCell"/>
</dbReference>
<comment type="catalytic activity">
    <reaction evidence="8 9">
        <text>S-sulfanyl-L-cysteinyl-[protein] + uridine(34) in tRNA + AH2 + ATP = 2-thiouridine(34) in tRNA + L-cysteinyl-[protein] + A + AMP + diphosphate + H(+)</text>
        <dbReference type="Rhea" id="RHEA:47032"/>
        <dbReference type="Rhea" id="RHEA-COMP:10131"/>
        <dbReference type="Rhea" id="RHEA-COMP:11726"/>
        <dbReference type="Rhea" id="RHEA-COMP:11727"/>
        <dbReference type="Rhea" id="RHEA-COMP:11728"/>
        <dbReference type="ChEBI" id="CHEBI:13193"/>
        <dbReference type="ChEBI" id="CHEBI:15378"/>
        <dbReference type="ChEBI" id="CHEBI:17499"/>
        <dbReference type="ChEBI" id="CHEBI:29950"/>
        <dbReference type="ChEBI" id="CHEBI:30616"/>
        <dbReference type="ChEBI" id="CHEBI:33019"/>
        <dbReference type="ChEBI" id="CHEBI:61963"/>
        <dbReference type="ChEBI" id="CHEBI:65315"/>
        <dbReference type="ChEBI" id="CHEBI:87170"/>
        <dbReference type="ChEBI" id="CHEBI:456215"/>
        <dbReference type="EC" id="2.8.1.13"/>
    </reaction>
</comment>
<feature type="domain" description="tRNA-specific 2-thiouridylase MnmA-like central" evidence="11">
    <location>
        <begin position="198"/>
        <end position="252"/>
    </location>
</feature>
<keyword evidence="7" id="KW-1015">Disulfide bond</keyword>
<dbReference type="EC" id="2.8.1.13" evidence="9"/>
<evidence type="ECO:0000256" key="2">
    <source>
        <dbReference type="ARBA" id="ARBA00022679"/>
    </source>
</evidence>
<dbReference type="NCBIfam" id="NF001138">
    <property type="entry name" value="PRK00143.1"/>
    <property type="match status" value="1"/>
</dbReference>
<accession>A0A6H1WTS6</accession>
<keyword evidence="2 9" id="KW-0808">Transferase</keyword>
<dbReference type="Proteomes" id="UP000501253">
    <property type="component" value="Chromosome"/>
</dbReference>
<keyword evidence="3 9" id="KW-0819">tRNA processing</keyword>
<dbReference type="GO" id="GO:0000049">
    <property type="term" value="F:tRNA binding"/>
    <property type="evidence" value="ECO:0007669"/>
    <property type="project" value="UniProtKB-KW"/>
</dbReference>
<dbReference type="SUPFAM" id="SSF52402">
    <property type="entry name" value="Adenine nucleotide alpha hydrolases-like"/>
    <property type="match status" value="1"/>
</dbReference>